<dbReference type="AlphaFoldDB" id="A0A552V2E2"/>
<gene>
    <name evidence="4" type="ORF">FMM05_08930</name>
</gene>
<accession>A0A552V2E2</accession>
<dbReference type="EMBL" id="VJVZ01000005">
    <property type="protein sequence ID" value="TRW24627.1"/>
    <property type="molecule type" value="Genomic_DNA"/>
</dbReference>
<dbReference type="InterPro" id="IPR018357">
    <property type="entry name" value="Hexapep_transf_CS"/>
</dbReference>
<protein>
    <submittedName>
        <fullName evidence="4">Acyltransferase</fullName>
    </submittedName>
</protein>
<dbReference type="RefSeq" id="WP_143373031.1">
    <property type="nucleotide sequence ID" value="NZ_VJVZ01000005.1"/>
</dbReference>
<name>A0A552V2E2_9FLAO</name>
<sequence>MKANRSLLTRFLYRIVAINYKLAQKLRIAKLKALGATIGAYADIGKVLIQGAEQISIGAKCKIEDYVRLRVGGPWKQASIEIGTNTFIGHSTQINVGTNFKIGNDCMIAPLCVFSDANHGFEDLDIPMKAQPCRYDSITVMDDVWIGSGTVILGGVTIGKGVVVAAGAVVNKSIPDYEIWGGIPAKKIKSRKLA</sequence>
<dbReference type="PROSITE" id="PS00101">
    <property type="entry name" value="HEXAPEP_TRANSFERASES"/>
    <property type="match status" value="1"/>
</dbReference>
<keyword evidence="2" id="KW-0677">Repeat</keyword>
<dbReference type="InterPro" id="IPR051159">
    <property type="entry name" value="Hexapeptide_acetyltransf"/>
</dbReference>
<dbReference type="PANTHER" id="PTHR23416">
    <property type="entry name" value="SIALIC ACID SYNTHASE-RELATED"/>
    <property type="match status" value="1"/>
</dbReference>
<reference evidence="4 5" key="1">
    <citation type="submission" date="2019-07" db="EMBL/GenBank/DDBJ databases">
        <title>Flavobacterium sp. nov., isolated from glacier ice.</title>
        <authorList>
            <person name="Liu Q."/>
            <person name="Xin Y.-H."/>
        </authorList>
    </citation>
    <scope>NUCLEOTIDE SEQUENCE [LARGE SCALE GENOMIC DNA]</scope>
    <source>
        <strain evidence="4 5">ZT4R6</strain>
    </source>
</reference>
<organism evidence="4 5">
    <name type="scientific">Flavobacterium zepuense</name>
    <dbReference type="NCBI Taxonomy" id="2593302"/>
    <lineage>
        <taxon>Bacteria</taxon>
        <taxon>Pseudomonadati</taxon>
        <taxon>Bacteroidota</taxon>
        <taxon>Flavobacteriia</taxon>
        <taxon>Flavobacteriales</taxon>
        <taxon>Flavobacteriaceae</taxon>
        <taxon>Flavobacterium</taxon>
    </lineage>
</organism>
<evidence type="ECO:0000256" key="3">
    <source>
        <dbReference type="ARBA" id="ARBA00023315"/>
    </source>
</evidence>
<comment type="caution">
    <text evidence="4">The sequence shown here is derived from an EMBL/GenBank/DDBJ whole genome shotgun (WGS) entry which is preliminary data.</text>
</comment>
<dbReference type="OrthoDB" id="9812571at2"/>
<evidence type="ECO:0000313" key="4">
    <source>
        <dbReference type="EMBL" id="TRW24627.1"/>
    </source>
</evidence>
<evidence type="ECO:0000313" key="5">
    <source>
        <dbReference type="Proteomes" id="UP000320643"/>
    </source>
</evidence>
<dbReference type="PANTHER" id="PTHR23416:SF78">
    <property type="entry name" value="LIPOPOLYSACCHARIDE BIOSYNTHESIS O-ACETYL TRANSFERASE WBBJ-RELATED"/>
    <property type="match status" value="1"/>
</dbReference>
<dbReference type="InterPro" id="IPR001451">
    <property type="entry name" value="Hexapep"/>
</dbReference>
<dbReference type="CDD" id="cd04647">
    <property type="entry name" value="LbH_MAT_like"/>
    <property type="match status" value="1"/>
</dbReference>
<dbReference type="Pfam" id="PF00132">
    <property type="entry name" value="Hexapep"/>
    <property type="match status" value="1"/>
</dbReference>
<dbReference type="GO" id="GO:0016746">
    <property type="term" value="F:acyltransferase activity"/>
    <property type="evidence" value="ECO:0007669"/>
    <property type="project" value="UniProtKB-KW"/>
</dbReference>
<dbReference type="Gene3D" id="2.160.10.10">
    <property type="entry name" value="Hexapeptide repeat proteins"/>
    <property type="match status" value="1"/>
</dbReference>
<proteinExistence type="predicted"/>
<evidence type="ECO:0000256" key="2">
    <source>
        <dbReference type="ARBA" id="ARBA00022737"/>
    </source>
</evidence>
<keyword evidence="5" id="KW-1185">Reference proteome</keyword>
<evidence type="ECO:0000256" key="1">
    <source>
        <dbReference type="ARBA" id="ARBA00022679"/>
    </source>
</evidence>
<dbReference type="InterPro" id="IPR011004">
    <property type="entry name" value="Trimer_LpxA-like_sf"/>
</dbReference>
<dbReference type="Proteomes" id="UP000320643">
    <property type="component" value="Unassembled WGS sequence"/>
</dbReference>
<dbReference type="SUPFAM" id="SSF51161">
    <property type="entry name" value="Trimeric LpxA-like enzymes"/>
    <property type="match status" value="1"/>
</dbReference>
<keyword evidence="1 4" id="KW-0808">Transferase</keyword>
<keyword evidence="3 4" id="KW-0012">Acyltransferase</keyword>